<dbReference type="EMBL" id="JBGMDY010000010">
    <property type="protein sequence ID" value="KAL2320309.1"/>
    <property type="molecule type" value="Genomic_DNA"/>
</dbReference>
<proteinExistence type="predicted"/>
<organism evidence="1 2">
    <name type="scientific">Flemingia macrophylla</name>
    <dbReference type="NCBI Taxonomy" id="520843"/>
    <lineage>
        <taxon>Eukaryota</taxon>
        <taxon>Viridiplantae</taxon>
        <taxon>Streptophyta</taxon>
        <taxon>Embryophyta</taxon>
        <taxon>Tracheophyta</taxon>
        <taxon>Spermatophyta</taxon>
        <taxon>Magnoliopsida</taxon>
        <taxon>eudicotyledons</taxon>
        <taxon>Gunneridae</taxon>
        <taxon>Pentapetalae</taxon>
        <taxon>rosids</taxon>
        <taxon>fabids</taxon>
        <taxon>Fabales</taxon>
        <taxon>Fabaceae</taxon>
        <taxon>Papilionoideae</taxon>
        <taxon>50 kb inversion clade</taxon>
        <taxon>NPAAA clade</taxon>
        <taxon>indigoferoid/millettioid clade</taxon>
        <taxon>Phaseoleae</taxon>
        <taxon>Flemingia</taxon>
    </lineage>
</organism>
<evidence type="ECO:0000313" key="2">
    <source>
        <dbReference type="Proteomes" id="UP001603857"/>
    </source>
</evidence>
<name>A0ABD1L9W2_9FABA</name>
<evidence type="ECO:0000313" key="1">
    <source>
        <dbReference type="EMBL" id="KAL2320309.1"/>
    </source>
</evidence>
<dbReference type="PANTHER" id="PTHR47453:SF1">
    <property type="entry name" value="PHOSPHOGLUCAN, WATER DIKINASE, CHLOROPLASTIC"/>
    <property type="match status" value="1"/>
</dbReference>
<protein>
    <submittedName>
        <fullName evidence="1">Uncharacterized protein</fullName>
    </submittedName>
</protein>
<dbReference type="AlphaFoldDB" id="A0ABD1L9W2"/>
<reference evidence="1 2" key="1">
    <citation type="submission" date="2024-08" db="EMBL/GenBank/DDBJ databases">
        <title>Insights into the chromosomal genome structure of Flemingia macrophylla.</title>
        <authorList>
            <person name="Ding Y."/>
            <person name="Zhao Y."/>
            <person name="Bi W."/>
            <person name="Wu M."/>
            <person name="Zhao G."/>
            <person name="Gong Y."/>
            <person name="Li W."/>
            <person name="Zhang P."/>
        </authorList>
    </citation>
    <scope>NUCLEOTIDE SEQUENCE [LARGE SCALE GENOMIC DNA]</scope>
    <source>
        <strain evidence="1">DYQJB</strain>
        <tissue evidence="1">Leaf</tissue>
    </source>
</reference>
<dbReference type="Proteomes" id="UP001603857">
    <property type="component" value="Unassembled WGS sequence"/>
</dbReference>
<accession>A0ABD1L9W2</accession>
<sequence>MPSQPDQNLRQPPHFPLLLLLAPLSDSEEIRHCTGSQRCWNLLPFPPQEVSVSAIALLAADHLLQRLREMDIARTRIRLDKRNDGARSEEGATSGANQNCEIEAAEDSAELRHVSLRRHEEASRVLRRKARKKIFAPELRRNTKTIQGKALGIHENSVTGHIQKPRFELVIFQVSKLCTLLLKAVRNALGSQGWDVVVPGAAFGKLVQKSQVDMVSIAHLQVDLKMFLDSH</sequence>
<comment type="caution">
    <text evidence="1">The sequence shown here is derived from an EMBL/GenBank/DDBJ whole genome shotgun (WGS) entry which is preliminary data.</text>
</comment>
<gene>
    <name evidence="1" type="ORF">Fmac_029278</name>
</gene>
<dbReference type="PANTHER" id="PTHR47453">
    <property type="entry name" value="PHOSPHOGLUCAN, WATER DIKINASE, CHLOROPLASTIC"/>
    <property type="match status" value="1"/>
</dbReference>
<keyword evidence="2" id="KW-1185">Reference proteome</keyword>